<dbReference type="Pfam" id="PF04117">
    <property type="entry name" value="Mpv17_PMP22"/>
    <property type="match status" value="1"/>
</dbReference>
<gene>
    <name evidence="7" type="ORF">DBRI00130_LOCUS6652</name>
</gene>
<comment type="similarity">
    <text evidence="2 6">Belongs to the peroxisomal membrane protein PXMP2/4 family.</text>
</comment>
<evidence type="ECO:0000256" key="3">
    <source>
        <dbReference type="ARBA" id="ARBA00022692"/>
    </source>
</evidence>
<evidence type="ECO:0000256" key="1">
    <source>
        <dbReference type="ARBA" id="ARBA00004141"/>
    </source>
</evidence>
<evidence type="ECO:0000256" key="5">
    <source>
        <dbReference type="ARBA" id="ARBA00023136"/>
    </source>
</evidence>
<keyword evidence="4" id="KW-1133">Transmembrane helix</keyword>
<proteinExistence type="inferred from homology"/>
<reference evidence="7" key="1">
    <citation type="submission" date="2021-01" db="EMBL/GenBank/DDBJ databases">
        <authorList>
            <person name="Corre E."/>
            <person name="Pelletier E."/>
            <person name="Niang G."/>
            <person name="Scheremetjew M."/>
            <person name="Finn R."/>
            <person name="Kale V."/>
            <person name="Holt S."/>
            <person name="Cochrane G."/>
            <person name="Meng A."/>
            <person name="Brown T."/>
            <person name="Cohen L."/>
        </authorList>
    </citation>
    <scope>NUCLEOTIDE SEQUENCE</scope>
    <source>
        <strain evidence="7">GSO104</strain>
    </source>
</reference>
<name>A0A7S4QR43_9STRA</name>
<keyword evidence="3" id="KW-0812">Transmembrane</keyword>
<keyword evidence="5" id="KW-0472">Membrane</keyword>
<accession>A0A7S4QR43</accession>
<sequence>MMWTAYKQLLAKHPLLTKACTSATMMSASDATIQTYETRDQTKLVHAFEQRYPTQIPNLQKGCPTFVQAPSPMNAMEQTQRDWKRTGDLAVTGLLYSGPISHAWYSVLEKVVKAKGRVVNVAIKMALDALLFSPVAVAGYFTVRTALEGGDANAIQRKLNKKWRDAYLASLTFWPLANVVNFAFVPLELRVFFNNCLSLLWNGFLSNLNSKRLETVVMDRGEHETHFQREKGGEKEEVSEAEKKASEMVCVCHHCKAVRA</sequence>
<organism evidence="7">
    <name type="scientific">Ditylum brightwellii</name>
    <dbReference type="NCBI Taxonomy" id="49249"/>
    <lineage>
        <taxon>Eukaryota</taxon>
        <taxon>Sar</taxon>
        <taxon>Stramenopiles</taxon>
        <taxon>Ochrophyta</taxon>
        <taxon>Bacillariophyta</taxon>
        <taxon>Mediophyceae</taxon>
        <taxon>Lithodesmiophycidae</taxon>
        <taxon>Lithodesmiales</taxon>
        <taxon>Lithodesmiaceae</taxon>
        <taxon>Ditylum</taxon>
    </lineage>
</organism>
<evidence type="ECO:0000313" key="7">
    <source>
        <dbReference type="EMBL" id="CAE4591370.1"/>
    </source>
</evidence>
<evidence type="ECO:0000256" key="4">
    <source>
        <dbReference type="ARBA" id="ARBA00022989"/>
    </source>
</evidence>
<comment type="subcellular location">
    <subcellularLocation>
        <location evidence="1">Membrane</location>
        <topology evidence="1">Multi-pass membrane protein</topology>
    </subcellularLocation>
</comment>
<dbReference type="GO" id="GO:0005737">
    <property type="term" value="C:cytoplasm"/>
    <property type="evidence" value="ECO:0007669"/>
    <property type="project" value="TreeGrafter"/>
</dbReference>
<dbReference type="AlphaFoldDB" id="A0A7S4QR43"/>
<evidence type="ECO:0000256" key="6">
    <source>
        <dbReference type="RuleBase" id="RU363053"/>
    </source>
</evidence>
<dbReference type="InterPro" id="IPR007248">
    <property type="entry name" value="Mpv17_PMP22"/>
</dbReference>
<dbReference type="PANTHER" id="PTHR11266">
    <property type="entry name" value="PEROXISOMAL MEMBRANE PROTEIN 2, PXMP2 MPV17"/>
    <property type="match status" value="1"/>
</dbReference>
<dbReference type="PANTHER" id="PTHR11266:SF17">
    <property type="entry name" value="PROTEIN MPV17"/>
    <property type="match status" value="1"/>
</dbReference>
<dbReference type="EMBL" id="HBNS01008202">
    <property type="protein sequence ID" value="CAE4591370.1"/>
    <property type="molecule type" value="Transcribed_RNA"/>
</dbReference>
<evidence type="ECO:0000256" key="2">
    <source>
        <dbReference type="ARBA" id="ARBA00006824"/>
    </source>
</evidence>
<protein>
    <submittedName>
        <fullName evidence="7">Uncharacterized protein</fullName>
    </submittedName>
</protein>
<dbReference type="GO" id="GO:0016020">
    <property type="term" value="C:membrane"/>
    <property type="evidence" value="ECO:0007669"/>
    <property type="project" value="UniProtKB-SubCell"/>
</dbReference>